<dbReference type="AlphaFoldDB" id="A0A1G6U1W0"/>
<proteinExistence type="predicted"/>
<dbReference type="Proteomes" id="UP000198501">
    <property type="component" value="Unassembled WGS sequence"/>
</dbReference>
<dbReference type="EMBL" id="BSOK01000061">
    <property type="protein sequence ID" value="GLR30414.1"/>
    <property type="molecule type" value="Genomic_DNA"/>
</dbReference>
<feature type="transmembrane region" description="Helical" evidence="1">
    <location>
        <begin position="170"/>
        <end position="188"/>
    </location>
</feature>
<reference evidence="2" key="1">
    <citation type="journal article" date="2014" name="Int. J. Syst. Evol. Microbiol.">
        <title>Complete genome of a new Firmicutes species belonging to the dominant human colonic microbiota ('Ruminococcus bicirculans') reveals two chromosomes and a selective capacity to utilize plant glucans.</title>
        <authorList>
            <consortium name="NISC Comparative Sequencing Program"/>
            <person name="Wegmann U."/>
            <person name="Louis P."/>
            <person name="Goesmann A."/>
            <person name="Henrissat B."/>
            <person name="Duncan S.H."/>
            <person name="Flint H.J."/>
        </authorList>
    </citation>
    <scope>NUCLEOTIDE SEQUENCE</scope>
    <source>
        <strain evidence="2">NBRC 103191</strain>
    </source>
</reference>
<feature type="transmembrane region" description="Helical" evidence="1">
    <location>
        <begin position="12"/>
        <end position="29"/>
    </location>
</feature>
<dbReference type="RefSeq" id="WP_093067308.1">
    <property type="nucleotide sequence ID" value="NZ_BSOK01000061.1"/>
</dbReference>
<reference evidence="3 4" key="2">
    <citation type="submission" date="2016-10" db="EMBL/GenBank/DDBJ databases">
        <authorList>
            <person name="de Groot N.N."/>
        </authorList>
    </citation>
    <scope>NUCLEOTIDE SEQUENCE [LARGE SCALE GENOMIC DNA]</scope>
    <source>
        <strain evidence="3 4">DSM 23406</strain>
    </source>
</reference>
<dbReference type="Proteomes" id="UP001156645">
    <property type="component" value="Unassembled WGS sequence"/>
</dbReference>
<name>A0A1G6U1W0_9GAMM</name>
<keyword evidence="1" id="KW-0812">Transmembrane</keyword>
<reference evidence="2" key="4">
    <citation type="submission" date="2023-01" db="EMBL/GenBank/DDBJ databases">
        <title>Draft genome sequence of Psychrobacter pacificensis strain NBRC 103191.</title>
        <authorList>
            <person name="Sun Q."/>
            <person name="Mori K."/>
        </authorList>
    </citation>
    <scope>NUCLEOTIDE SEQUENCE</scope>
    <source>
        <strain evidence="2">NBRC 103191</strain>
    </source>
</reference>
<reference evidence="5" key="3">
    <citation type="journal article" date="2019" name="Int. J. Syst. Evol. Microbiol.">
        <title>The Global Catalogue of Microorganisms (GCM) 10K type strain sequencing project: providing services to taxonomists for standard genome sequencing and annotation.</title>
        <authorList>
            <consortium name="The Broad Institute Genomics Platform"/>
            <consortium name="The Broad Institute Genome Sequencing Center for Infectious Disease"/>
            <person name="Wu L."/>
            <person name="Ma J."/>
        </authorList>
    </citation>
    <scope>NUCLEOTIDE SEQUENCE [LARGE SCALE GENOMIC DNA]</scope>
    <source>
        <strain evidence="5">NBRC 103191</strain>
    </source>
</reference>
<protein>
    <submittedName>
        <fullName evidence="3">Uncharacterized protein</fullName>
    </submittedName>
</protein>
<evidence type="ECO:0000313" key="3">
    <source>
        <dbReference type="EMBL" id="SDD35184.1"/>
    </source>
</evidence>
<gene>
    <name evidence="2" type="ORF">GCM10007915_26530</name>
    <name evidence="3" type="ORF">SAMN05660405_00035</name>
</gene>
<keyword evidence="5" id="KW-1185">Reference proteome</keyword>
<feature type="transmembrane region" description="Helical" evidence="1">
    <location>
        <begin position="137"/>
        <end position="155"/>
    </location>
</feature>
<organism evidence="3 4">
    <name type="scientific">Psychrobacter pacificensis</name>
    <dbReference type="NCBI Taxonomy" id="112002"/>
    <lineage>
        <taxon>Bacteria</taxon>
        <taxon>Pseudomonadati</taxon>
        <taxon>Pseudomonadota</taxon>
        <taxon>Gammaproteobacteria</taxon>
        <taxon>Moraxellales</taxon>
        <taxon>Moraxellaceae</taxon>
        <taxon>Psychrobacter</taxon>
    </lineage>
</organism>
<keyword evidence="1" id="KW-0472">Membrane</keyword>
<accession>A0A1G6U1W0</accession>
<evidence type="ECO:0000313" key="2">
    <source>
        <dbReference type="EMBL" id="GLR30414.1"/>
    </source>
</evidence>
<dbReference type="EMBL" id="FNAL01000001">
    <property type="protein sequence ID" value="SDD35184.1"/>
    <property type="molecule type" value="Genomic_DNA"/>
</dbReference>
<sequence length="231" mass="27638">MLGLNLESLDSLWPIAIIMATLKILFEIGKVCKSYQENRYYSLDKLKEAFETEKVDNKLREQLVTTYEREVFHKIYKLNISKYYRRKIIDISNNSCDIELSTFRKANNYITYENENICLIYRYSYPILKTLNKIYSYFYYMLSVFFIVGFLSYFLEYEYLSKIYVSVDNQYVLLFLGLYFLLGSFFSIKKEVSLEAVIVLKKHADILRSDINIIHKELIYDKIVKKILNIP</sequence>
<evidence type="ECO:0000313" key="4">
    <source>
        <dbReference type="Proteomes" id="UP000198501"/>
    </source>
</evidence>
<keyword evidence="1" id="KW-1133">Transmembrane helix</keyword>
<evidence type="ECO:0000313" key="5">
    <source>
        <dbReference type="Proteomes" id="UP001156645"/>
    </source>
</evidence>
<evidence type="ECO:0000256" key="1">
    <source>
        <dbReference type="SAM" id="Phobius"/>
    </source>
</evidence>